<name>A0A2U1UZI7_9PROT</name>
<comment type="caution">
    <text evidence="2">The sequence shown here is derived from an EMBL/GenBank/DDBJ whole genome shotgun (WGS) entry which is preliminary data.</text>
</comment>
<gene>
    <name evidence="2" type="primary">kdpF</name>
    <name evidence="2" type="ORF">CR165_19875</name>
</gene>
<dbReference type="AlphaFoldDB" id="A0A2U1UZI7"/>
<evidence type="ECO:0000313" key="2">
    <source>
        <dbReference type="EMBL" id="PWC27067.1"/>
    </source>
</evidence>
<keyword evidence="3" id="KW-1185">Reference proteome</keyword>
<evidence type="ECO:0000313" key="3">
    <source>
        <dbReference type="Proteomes" id="UP000245048"/>
    </source>
</evidence>
<dbReference type="NCBIfam" id="TIGR02115">
    <property type="entry name" value="potass_kdpF"/>
    <property type="match status" value="1"/>
</dbReference>
<dbReference type="InterPro" id="IPR011726">
    <property type="entry name" value="KdpF"/>
</dbReference>
<reference evidence="3" key="1">
    <citation type="submission" date="2017-10" db="EMBL/GenBank/DDBJ databases">
        <authorList>
            <person name="Toshchakov S.V."/>
            <person name="Goeva M.A."/>
        </authorList>
    </citation>
    <scope>NUCLEOTIDE SEQUENCE [LARGE SCALE GENOMIC DNA]</scope>
    <source>
        <strain evidence="3">JR1/69-1-13</strain>
    </source>
</reference>
<protein>
    <submittedName>
        <fullName evidence="2">K(+)-transporting ATPase subunit F</fullName>
    </submittedName>
</protein>
<dbReference type="Proteomes" id="UP000245048">
    <property type="component" value="Unassembled WGS sequence"/>
</dbReference>
<keyword evidence="1" id="KW-0812">Transmembrane</keyword>
<accession>A0A2U1UZI7</accession>
<organism evidence="2 3">
    <name type="scientific">Teichococcus aestuarii</name>
    <dbReference type="NCBI Taxonomy" id="568898"/>
    <lineage>
        <taxon>Bacteria</taxon>
        <taxon>Pseudomonadati</taxon>
        <taxon>Pseudomonadota</taxon>
        <taxon>Alphaproteobacteria</taxon>
        <taxon>Acetobacterales</taxon>
        <taxon>Roseomonadaceae</taxon>
        <taxon>Roseomonas</taxon>
    </lineage>
</organism>
<dbReference type="EMBL" id="PDOA01000019">
    <property type="protein sequence ID" value="PWC27067.1"/>
    <property type="molecule type" value="Genomic_DNA"/>
</dbReference>
<keyword evidence="1" id="KW-0472">Membrane</keyword>
<dbReference type="Pfam" id="PF09604">
    <property type="entry name" value="Potass_KdpF"/>
    <property type="match status" value="1"/>
</dbReference>
<dbReference type="GO" id="GO:0005886">
    <property type="term" value="C:plasma membrane"/>
    <property type="evidence" value="ECO:0007669"/>
    <property type="project" value="InterPro"/>
</dbReference>
<keyword evidence="1" id="KW-1133">Transmembrane helix</keyword>
<sequence>MLIFMDFLCAGREFHIASLRRPGLSGVVPAAAFARRLPFAEHPHDRPPAAGAGPRLLRPDGGLRRRLRPDLTAMPGLLDLMLGGAVSLGLLGYLLWALLRPEDL</sequence>
<evidence type="ECO:0000256" key="1">
    <source>
        <dbReference type="SAM" id="Phobius"/>
    </source>
</evidence>
<proteinExistence type="predicted"/>
<dbReference type="GO" id="GO:0008556">
    <property type="term" value="F:P-type potassium transmembrane transporter activity"/>
    <property type="evidence" value="ECO:0007669"/>
    <property type="project" value="InterPro"/>
</dbReference>
<feature type="transmembrane region" description="Helical" evidence="1">
    <location>
        <begin position="76"/>
        <end position="99"/>
    </location>
</feature>